<evidence type="ECO:0000313" key="3">
    <source>
        <dbReference type="Proteomes" id="UP001597338"/>
    </source>
</evidence>
<proteinExistence type="predicted"/>
<sequence length="137" mass="15426">MAIVSACAYDARGRLVRPDQLDIGRAKIGLDLDTGGFPTFDRGHTHVFVVSASGVTQDHAHERVSEKLRRFFERAETVHGFRKIVMSKTTDMNRINRNTTIAYEILYAVERPAWSRSHSPESPHAGYHRDRGAAVHV</sequence>
<accession>A0ABW4V2N8</accession>
<comment type="caution">
    <text evidence="2">The sequence shown here is derived from an EMBL/GenBank/DDBJ whole genome shotgun (WGS) entry which is preliminary data.</text>
</comment>
<name>A0ABW4V2N8_9MICO</name>
<dbReference type="EMBL" id="JBHUHF010000001">
    <property type="protein sequence ID" value="MFD2024116.1"/>
    <property type="molecule type" value="Genomic_DNA"/>
</dbReference>
<reference evidence="3" key="1">
    <citation type="journal article" date="2019" name="Int. J. Syst. Evol. Microbiol.">
        <title>The Global Catalogue of Microorganisms (GCM) 10K type strain sequencing project: providing services to taxonomists for standard genome sequencing and annotation.</title>
        <authorList>
            <consortium name="The Broad Institute Genomics Platform"/>
            <consortium name="The Broad Institute Genome Sequencing Center for Infectious Disease"/>
            <person name="Wu L."/>
            <person name="Ma J."/>
        </authorList>
    </citation>
    <scope>NUCLEOTIDE SEQUENCE [LARGE SCALE GENOMIC DNA]</scope>
    <source>
        <strain evidence="3">CCM 7043</strain>
    </source>
</reference>
<protein>
    <submittedName>
        <fullName evidence="2">Uncharacterized protein</fullName>
    </submittedName>
</protein>
<gene>
    <name evidence="2" type="ORF">ACFSL2_01175</name>
</gene>
<keyword evidence="3" id="KW-1185">Reference proteome</keyword>
<feature type="compositionally biased region" description="Basic and acidic residues" evidence="1">
    <location>
        <begin position="127"/>
        <end position="137"/>
    </location>
</feature>
<dbReference type="RefSeq" id="WP_377196091.1">
    <property type="nucleotide sequence ID" value="NZ_JBHUHF010000001.1"/>
</dbReference>
<dbReference type="Proteomes" id="UP001597338">
    <property type="component" value="Unassembled WGS sequence"/>
</dbReference>
<organism evidence="2 3">
    <name type="scientific">Promicromonospora aerolata</name>
    <dbReference type="NCBI Taxonomy" id="195749"/>
    <lineage>
        <taxon>Bacteria</taxon>
        <taxon>Bacillati</taxon>
        <taxon>Actinomycetota</taxon>
        <taxon>Actinomycetes</taxon>
        <taxon>Micrococcales</taxon>
        <taxon>Promicromonosporaceae</taxon>
        <taxon>Promicromonospora</taxon>
    </lineage>
</organism>
<evidence type="ECO:0000313" key="2">
    <source>
        <dbReference type="EMBL" id="MFD2024116.1"/>
    </source>
</evidence>
<evidence type="ECO:0000256" key="1">
    <source>
        <dbReference type="SAM" id="MobiDB-lite"/>
    </source>
</evidence>
<feature type="region of interest" description="Disordered" evidence="1">
    <location>
        <begin position="115"/>
        <end position="137"/>
    </location>
</feature>